<dbReference type="CDD" id="cd13654">
    <property type="entry name" value="PBP2_phosphate_like_2"/>
    <property type="match status" value="1"/>
</dbReference>
<proteinExistence type="inferred from homology"/>
<evidence type="ECO:0000256" key="8">
    <source>
        <dbReference type="ARBA" id="ARBA00023139"/>
    </source>
</evidence>
<comment type="subcellular location">
    <subcellularLocation>
        <location evidence="2 10">Cell membrane</location>
        <topology evidence="2 10">Lipid-anchor</topology>
    </subcellularLocation>
</comment>
<dbReference type="InterPro" id="IPR024370">
    <property type="entry name" value="PBP_domain"/>
</dbReference>
<evidence type="ECO:0000256" key="2">
    <source>
        <dbReference type="ARBA" id="ARBA00004193"/>
    </source>
</evidence>
<evidence type="ECO:0000256" key="6">
    <source>
        <dbReference type="ARBA" id="ARBA00022592"/>
    </source>
</evidence>
<dbReference type="NCBIfam" id="TIGR02136">
    <property type="entry name" value="ptsS_2"/>
    <property type="match status" value="1"/>
</dbReference>
<sequence>MSKSFKKAVLLLVVASLMVFTVACGGGTATPAAPSPEKPQAEAPKAEAPKLSGNVLIDGSSTVYPIQEAIAEEYRSVQPNVRVTVGVSGTGGGFKKFTAGETDMSNASRHIKGEEKEAAEKNGIEYVELPLAYDGLSVVVSKQNDFVKDLSVNELQKIWTGEATKWNQVRKEFPDAEIKLFGPGTDSGTFDYFVEAIIGKDKKITPNFVASEDDNIIVRGVSADKFGIAYFGYAYYEENHDKLNLVAISPKDGEAAILPTEKTINDGTYAPLSRPIFVYVNKKSFKENPQIQDFAYFMNEKAGELALQVGYINMPAQMYEDNKKLLDSLK</sequence>
<keyword evidence="13" id="KW-1185">Reference proteome</keyword>
<name>A0A1E5L2Z7_9FIRM</name>
<accession>A0A1E5L2Z7</accession>
<comment type="function">
    <text evidence="10">Involved in the system for phosphate transport across the cytoplasmic membrane.</text>
</comment>
<dbReference type="OrthoDB" id="9790048at2"/>
<keyword evidence="7 10" id="KW-0732">Signal</keyword>
<evidence type="ECO:0000256" key="4">
    <source>
        <dbReference type="ARBA" id="ARBA00011529"/>
    </source>
</evidence>
<comment type="caution">
    <text evidence="12">The sequence shown here is derived from an EMBL/GenBank/DDBJ whole genome shotgun (WGS) entry which is preliminary data.</text>
</comment>
<evidence type="ECO:0000313" key="13">
    <source>
        <dbReference type="Proteomes" id="UP000095255"/>
    </source>
</evidence>
<dbReference type="EMBL" id="MJAT01000038">
    <property type="protein sequence ID" value="OEH84456.1"/>
    <property type="molecule type" value="Genomic_DNA"/>
</dbReference>
<evidence type="ECO:0000256" key="1">
    <source>
        <dbReference type="ARBA" id="ARBA00002841"/>
    </source>
</evidence>
<feature type="signal peptide" evidence="10">
    <location>
        <begin position="1"/>
        <end position="25"/>
    </location>
</feature>
<comment type="similarity">
    <text evidence="3 10">Belongs to the PstS family.</text>
</comment>
<evidence type="ECO:0000259" key="11">
    <source>
        <dbReference type="Pfam" id="PF12849"/>
    </source>
</evidence>
<dbReference type="PROSITE" id="PS51257">
    <property type="entry name" value="PROKAR_LIPOPROTEIN"/>
    <property type="match status" value="1"/>
</dbReference>
<dbReference type="InterPro" id="IPR050811">
    <property type="entry name" value="Phosphate_ABC_transporter"/>
</dbReference>
<keyword evidence="5 10" id="KW-0813">Transport</keyword>
<keyword evidence="6 10" id="KW-0592">Phosphate transport</keyword>
<dbReference type="GO" id="GO:0042301">
    <property type="term" value="F:phosphate ion binding"/>
    <property type="evidence" value="ECO:0007669"/>
    <property type="project" value="UniProtKB-UniRule"/>
</dbReference>
<protein>
    <recommendedName>
        <fullName evidence="10">Phosphate-binding protein</fullName>
    </recommendedName>
</protein>
<keyword evidence="9 10" id="KW-0449">Lipoprotein</keyword>
<feature type="domain" description="PBP" evidence="11">
    <location>
        <begin position="47"/>
        <end position="298"/>
    </location>
</feature>
<evidence type="ECO:0000256" key="9">
    <source>
        <dbReference type="ARBA" id="ARBA00023288"/>
    </source>
</evidence>
<dbReference type="Gene3D" id="3.40.190.10">
    <property type="entry name" value="Periplasmic binding protein-like II"/>
    <property type="match status" value="2"/>
</dbReference>
<keyword evidence="10" id="KW-0472">Membrane</keyword>
<evidence type="ECO:0000313" key="12">
    <source>
        <dbReference type="EMBL" id="OEH84456.1"/>
    </source>
</evidence>
<reference evidence="12 13" key="1">
    <citation type="submission" date="2016-09" db="EMBL/GenBank/DDBJ databases">
        <title>Desulfuribacillus arsenicus sp. nov., an obligately anaerobic, dissimilatory arsenic- and antimonate-reducing bacterium isolated from anoxic sediments.</title>
        <authorList>
            <person name="Abin C.A."/>
            <person name="Hollibaugh J.T."/>
        </authorList>
    </citation>
    <scope>NUCLEOTIDE SEQUENCE [LARGE SCALE GENOMIC DNA]</scope>
    <source>
        <strain evidence="12 13">MLFW-2</strain>
    </source>
</reference>
<dbReference type="RefSeq" id="WP_069703169.1">
    <property type="nucleotide sequence ID" value="NZ_MJAT01000038.1"/>
</dbReference>
<evidence type="ECO:0000256" key="10">
    <source>
        <dbReference type="RuleBase" id="RU367119"/>
    </source>
</evidence>
<keyword evidence="10" id="KW-1003">Cell membrane</keyword>
<dbReference type="SUPFAM" id="SSF53850">
    <property type="entry name" value="Periplasmic binding protein-like II"/>
    <property type="match status" value="1"/>
</dbReference>
<comment type="subunit">
    <text evidence="4 10">The complex is composed of two ATP-binding proteins (PstB), two transmembrane proteins (PstC and PstA) and a solute-binding protein (PstS).</text>
</comment>
<evidence type="ECO:0000256" key="3">
    <source>
        <dbReference type="ARBA" id="ARBA00008725"/>
    </source>
</evidence>
<dbReference type="Pfam" id="PF12849">
    <property type="entry name" value="PBP_like_2"/>
    <property type="match status" value="1"/>
</dbReference>
<evidence type="ECO:0000256" key="7">
    <source>
        <dbReference type="ARBA" id="ARBA00022729"/>
    </source>
</evidence>
<feature type="chain" id="PRO_5039760028" description="Phosphate-binding protein" evidence="10">
    <location>
        <begin position="26"/>
        <end position="330"/>
    </location>
</feature>
<dbReference type="STRING" id="1390249.BHU72_09615"/>
<dbReference type="GO" id="GO:0005886">
    <property type="term" value="C:plasma membrane"/>
    <property type="evidence" value="ECO:0007669"/>
    <property type="project" value="UniProtKB-SubCell"/>
</dbReference>
<dbReference type="PANTHER" id="PTHR30570:SF1">
    <property type="entry name" value="PHOSPHATE-BINDING PROTEIN PSTS"/>
    <property type="match status" value="1"/>
</dbReference>
<dbReference type="Proteomes" id="UP000095255">
    <property type="component" value="Unassembled WGS sequence"/>
</dbReference>
<dbReference type="AlphaFoldDB" id="A0A1E5L2Z7"/>
<comment type="function">
    <text evidence="1">Part of the ABC transporter complex PstSACB involved in phosphate import.</text>
</comment>
<organism evidence="12 13">
    <name type="scientific">Desulfuribacillus stibiiarsenatis</name>
    <dbReference type="NCBI Taxonomy" id="1390249"/>
    <lineage>
        <taxon>Bacteria</taxon>
        <taxon>Bacillati</taxon>
        <taxon>Bacillota</taxon>
        <taxon>Desulfuribacillia</taxon>
        <taxon>Desulfuribacillales</taxon>
        <taxon>Desulfuribacillaceae</taxon>
        <taxon>Desulfuribacillus</taxon>
    </lineage>
</organism>
<dbReference type="InterPro" id="IPR011862">
    <property type="entry name" value="Phos-bd"/>
</dbReference>
<dbReference type="PANTHER" id="PTHR30570">
    <property type="entry name" value="PERIPLASMIC PHOSPHATE BINDING COMPONENT OF PHOSPHATE ABC TRANSPORTER"/>
    <property type="match status" value="1"/>
</dbReference>
<evidence type="ECO:0000256" key="5">
    <source>
        <dbReference type="ARBA" id="ARBA00022448"/>
    </source>
</evidence>
<gene>
    <name evidence="12" type="ORF">BHU72_09615</name>
</gene>
<keyword evidence="8 10" id="KW-0564">Palmitate</keyword>
<dbReference type="GO" id="GO:0006817">
    <property type="term" value="P:phosphate ion transport"/>
    <property type="evidence" value="ECO:0007669"/>
    <property type="project" value="UniProtKB-UniRule"/>
</dbReference>